<dbReference type="GO" id="GO:0005737">
    <property type="term" value="C:cytoplasm"/>
    <property type="evidence" value="ECO:0007669"/>
    <property type="project" value="InterPro"/>
</dbReference>
<name>A0A644WTW4_9ZZZZ</name>
<dbReference type="PROSITE" id="PS00178">
    <property type="entry name" value="AA_TRNA_LIGASE_I"/>
    <property type="match status" value="1"/>
</dbReference>
<dbReference type="GO" id="GO:0004814">
    <property type="term" value="F:arginine-tRNA ligase activity"/>
    <property type="evidence" value="ECO:0007669"/>
    <property type="project" value="UniProtKB-EC"/>
</dbReference>
<keyword evidence="3 11" id="KW-0436">Ligase</keyword>
<evidence type="ECO:0000256" key="3">
    <source>
        <dbReference type="ARBA" id="ARBA00022598"/>
    </source>
</evidence>
<keyword evidence="5" id="KW-0067">ATP-binding</keyword>
<dbReference type="InterPro" id="IPR036695">
    <property type="entry name" value="Arg-tRNA-synth_N_sf"/>
</dbReference>
<dbReference type="InterPro" id="IPR005148">
    <property type="entry name" value="Arg-tRNA-synth_N"/>
</dbReference>
<feature type="domain" description="Arginyl tRNA synthetase N-terminal" evidence="10">
    <location>
        <begin position="1"/>
        <end position="87"/>
    </location>
</feature>
<feature type="domain" description="DALR anticodon binding" evidence="9">
    <location>
        <begin position="472"/>
        <end position="592"/>
    </location>
</feature>
<dbReference type="SMART" id="SM01016">
    <property type="entry name" value="Arg_tRNA_synt_N"/>
    <property type="match status" value="1"/>
</dbReference>
<dbReference type="InterPro" id="IPR001412">
    <property type="entry name" value="aa-tRNA-synth_I_CS"/>
</dbReference>
<evidence type="ECO:0000313" key="11">
    <source>
        <dbReference type="EMBL" id="MPM07320.1"/>
    </source>
</evidence>
<keyword evidence="6" id="KW-0648">Protein biosynthesis</keyword>
<dbReference type="Gene3D" id="1.10.730.10">
    <property type="entry name" value="Isoleucyl-tRNA Synthetase, Domain 1"/>
    <property type="match status" value="1"/>
</dbReference>
<dbReference type="EMBL" id="VSSQ01001322">
    <property type="protein sequence ID" value="MPM07320.1"/>
    <property type="molecule type" value="Genomic_DNA"/>
</dbReference>
<keyword evidence="7" id="KW-0030">Aminoacyl-tRNA synthetase</keyword>
<dbReference type="GO" id="GO:0006420">
    <property type="term" value="P:arginyl-tRNA aminoacylation"/>
    <property type="evidence" value="ECO:0007669"/>
    <property type="project" value="InterPro"/>
</dbReference>
<sequence length="592" mass="66808">MFIHHLARSTSEIAQQLWHQDVSPASIQLEKTPHHFDGDITIVVFPFVKMARMKPEDTAQAIGAALKEKYIEIEQFNVVKGFLNISFKSSFWINLISAVANVTEYSRPVGIEPKTIVLEYSSPNTNKPLHLGHIRNNLLGWSLAEVYKAAGHKVIKANLINDRGIHICKTMVAYNMWSKGETPESAGIKGDHLIGKYYVLFDKANKEEASELGINKPEDGDTPLMKDARAMLLDWEKGEPHVMALWNKLNNWVIAGFNDTYARLGVDFDKVYRESETYLSGKDIVQKGLAEGHLQQDPDGSVWIDLTDEGLDRKILLRSDGTTVYMTQDIGTAVARHNDFEAEKMVYVVGNEQIYHFDVLKKTLKRLGYDWADNILHYSYGMVELPEGKMKSREGTVVDADDLLDEMKQTAADISKEAGKAQDLPAEEQDRLHEMIGQGALKYFILRVDPKKNMLFNPSESIDFNGNTGPFIQYTHARICSVLNKSREAGMDVDSLKWAADAGLKQQEKELLYLLLTLPQMIEKAATNESPAVVANYSFELAQLFNSMYQEISILREPDETLRNNRLLLAQRTAETLKFAMGLLGVGMPERM</sequence>
<accession>A0A644WTW4</accession>
<evidence type="ECO:0000256" key="8">
    <source>
        <dbReference type="ARBA" id="ARBA00049339"/>
    </source>
</evidence>
<dbReference type="InterPro" id="IPR008909">
    <property type="entry name" value="DALR_anticod-bd"/>
</dbReference>
<dbReference type="FunFam" id="1.10.730.10:FF:000006">
    <property type="entry name" value="Arginyl-tRNA synthetase 2, mitochondrial"/>
    <property type="match status" value="1"/>
</dbReference>
<protein>
    <recommendedName>
        <fullName evidence="2">arginine--tRNA ligase</fullName>
        <ecNumber evidence="2">6.1.1.19</ecNumber>
    </recommendedName>
</protein>
<dbReference type="InterPro" id="IPR014729">
    <property type="entry name" value="Rossmann-like_a/b/a_fold"/>
</dbReference>
<dbReference type="SUPFAM" id="SSF47323">
    <property type="entry name" value="Anticodon-binding domain of a subclass of class I aminoacyl-tRNA synthetases"/>
    <property type="match status" value="1"/>
</dbReference>
<proteinExistence type="inferred from homology"/>
<dbReference type="SMART" id="SM00836">
    <property type="entry name" value="DALR_1"/>
    <property type="match status" value="1"/>
</dbReference>
<comment type="caution">
    <text evidence="11">The sequence shown here is derived from an EMBL/GenBank/DDBJ whole genome shotgun (WGS) entry which is preliminary data.</text>
</comment>
<dbReference type="InterPro" id="IPR035684">
    <property type="entry name" value="ArgRS_core"/>
</dbReference>
<dbReference type="Gene3D" id="3.40.50.620">
    <property type="entry name" value="HUPs"/>
    <property type="match status" value="1"/>
</dbReference>
<dbReference type="SUPFAM" id="SSF52374">
    <property type="entry name" value="Nucleotidylyl transferase"/>
    <property type="match status" value="1"/>
</dbReference>
<dbReference type="Pfam" id="PF03485">
    <property type="entry name" value="Arg_tRNA_synt_N"/>
    <property type="match status" value="1"/>
</dbReference>
<dbReference type="HAMAP" id="MF_00123">
    <property type="entry name" value="Arg_tRNA_synth"/>
    <property type="match status" value="1"/>
</dbReference>
<dbReference type="Pfam" id="PF05746">
    <property type="entry name" value="DALR_1"/>
    <property type="match status" value="1"/>
</dbReference>
<dbReference type="InterPro" id="IPR009080">
    <property type="entry name" value="tRNAsynth_Ia_anticodon-bd"/>
</dbReference>
<gene>
    <name evidence="11" type="primary">argS_20</name>
    <name evidence="11" type="ORF">SDC9_53626</name>
</gene>
<dbReference type="PRINTS" id="PR01038">
    <property type="entry name" value="TRNASYNTHARG"/>
</dbReference>
<dbReference type="SUPFAM" id="SSF55190">
    <property type="entry name" value="Arginyl-tRNA synthetase (ArgRS), N-terminal 'additional' domain"/>
    <property type="match status" value="1"/>
</dbReference>
<comment type="similarity">
    <text evidence="1">Belongs to the class-I aminoacyl-tRNA synthetase family.</text>
</comment>
<organism evidence="11">
    <name type="scientific">bioreactor metagenome</name>
    <dbReference type="NCBI Taxonomy" id="1076179"/>
    <lineage>
        <taxon>unclassified sequences</taxon>
        <taxon>metagenomes</taxon>
        <taxon>ecological metagenomes</taxon>
    </lineage>
</organism>
<keyword evidence="4" id="KW-0547">Nucleotide-binding</keyword>
<dbReference type="PANTHER" id="PTHR11956">
    <property type="entry name" value="ARGINYL-TRNA SYNTHETASE"/>
    <property type="match status" value="1"/>
</dbReference>
<evidence type="ECO:0000256" key="2">
    <source>
        <dbReference type="ARBA" id="ARBA00012837"/>
    </source>
</evidence>
<dbReference type="EC" id="6.1.1.19" evidence="2"/>
<reference evidence="11" key="1">
    <citation type="submission" date="2019-08" db="EMBL/GenBank/DDBJ databases">
        <authorList>
            <person name="Kucharzyk K."/>
            <person name="Murdoch R.W."/>
            <person name="Higgins S."/>
            <person name="Loffler F."/>
        </authorList>
    </citation>
    <scope>NUCLEOTIDE SEQUENCE</scope>
</reference>
<dbReference type="AlphaFoldDB" id="A0A644WTW4"/>
<dbReference type="PANTHER" id="PTHR11956:SF5">
    <property type="entry name" value="ARGININE--TRNA LIGASE, CYTOPLASMIC"/>
    <property type="match status" value="1"/>
</dbReference>
<dbReference type="InterPro" id="IPR001278">
    <property type="entry name" value="Arg-tRNA-ligase"/>
</dbReference>
<evidence type="ECO:0000256" key="5">
    <source>
        <dbReference type="ARBA" id="ARBA00022840"/>
    </source>
</evidence>
<evidence type="ECO:0000256" key="7">
    <source>
        <dbReference type="ARBA" id="ARBA00023146"/>
    </source>
</evidence>
<evidence type="ECO:0000256" key="6">
    <source>
        <dbReference type="ARBA" id="ARBA00022917"/>
    </source>
</evidence>
<comment type="catalytic activity">
    <reaction evidence="8">
        <text>tRNA(Arg) + L-arginine + ATP = L-arginyl-tRNA(Arg) + AMP + diphosphate</text>
        <dbReference type="Rhea" id="RHEA:20301"/>
        <dbReference type="Rhea" id="RHEA-COMP:9658"/>
        <dbReference type="Rhea" id="RHEA-COMP:9673"/>
        <dbReference type="ChEBI" id="CHEBI:30616"/>
        <dbReference type="ChEBI" id="CHEBI:32682"/>
        <dbReference type="ChEBI" id="CHEBI:33019"/>
        <dbReference type="ChEBI" id="CHEBI:78442"/>
        <dbReference type="ChEBI" id="CHEBI:78513"/>
        <dbReference type="ChEBI" id="CHEBI:456215"/>
        <dbReference type="EC" id="6.1.1.19"/>
    </reaction>
</comment>
<evidence type="ECO:0000256" key="1">
    <source>
        <dbReference type="ARBA" id="ARBA00005594"/>
    </source>
</evidence>
<evidence type="ECO:0000256" key="4">
    <source>
        <dbReference type="ARBA" id="ARBA00022741"/>
    </source>
</evidence>
<evidence type="ECO:0000259" key="9">
    <source>
        <dbReference type="SMART" id="SM00836"/>
    </source>
</evidence>
<dbReference type="NCBIfam" id="TIGR00456">
    <property type="entry name" value="argS"/>
    <property type="match status" value="1"/>
</dbReference>
<evidence type="ECO:0000259" key="10">
    <source>
        <dbReference type="SMART" id="SM01016"/>
    </source>
</evidence>
<dbReference type="GO" id="GO:0005524">
    <property type="term" value="F:ATP binding"/>
    <property type="evidence" value="ECO:0007669"/>
    <property type="project" value="UniProtKB-KW"/>
</dbReference>
<dbReference type="Pfam" id="PF00750">
    <property type="entry name" value="tRNA-synt_1d"/>
    <property type="match status" value="1"/>
</dbReference>
<dbReference type="Gene3D" id="3.30.1360.70">
    <property type="entry name" value="Arginyl tRNA synthetase N-terminal domain"/>
    <property type="match status" value="1"/>
</dbReference>